<protein>
    <submittedName>
        <fullName evidence="2">Uncharacterized protein</fullName>
    </submittedName>
</protein>
<dbReference type="AlphaFoldDB" id="A0A7Z9E076"/>
<comment type="caution">
    <text evidence="2">The sequence shown here is derived from an EMBL/GenBank/DDBJ whole genome shotgun (WGS) entry which is preliminary data.</text>
</comment>
<gene>
    <name evidence="2" type="ORF">PL8927_510013</name>
</gene>
<dbReference type="RefSeq" id="WP_083619793.1">
    <property type="nucleotide sequence ID" value="NZ_LR734863.1"/>
</dbReference>
<keyword evidence="3" id="KW-1185">Reference proteome</keyword>
<evidence type="ECO:0000313" key="3">
    <source>
        <dbReference type="Proteomes" id="UP000184550"/>
    </source>
</evidence>
<reference evidence="2" key="1">
    <citation type="submission" date="2019-10" db="EMBL/GenBank/DDBJ databases">
        <authorList>
            <consortium name="Genoscope - CEA"/>
            <person name="William W."/>
        </authorList>
    </citation>
    <scope>NUCLEOTIDE SEQUENCE [LARGE SCALE GENOMIC DNA]</scope>
    <source>
        <strain evidence="2">BBR_PRJEB10992</strain>
    </source>
</reference>
<name>A0A7Z9E076_9CYAN</name>
<organism evidence="2 3">
    <name type="scientific">Planktothrix serta PCC 8927</name>
    <dbReference type="NCBI Taxonomy" id="671068"/>
    <lineage>
        <taxon>Bacteria</taxon>
        <taxon>Bacillati</taxon>
        <taxon>Cyanobacteriota</taxon>
        <taxon>Cyanophyceae</taxon>
        <taxon>Oscillatoriophycideae</taxon>
        <taxon>Oscillatoriales</taxon>
        <taxon>Microcoleaceae</taxon>
        <taxon>Planktothrix</taxon>
    </lineage>
</organism>
<evidence type="ECO:0000313" key="2">
    <source>
        <dbReference type="EMBL" id="VXD15983.1"/>
    </source>
</evidence>
<evidence type="ECO:0000256" key="1">
    <source>
        <dbReference type="SAM" id="Coils"/>
    </source>
</evidence>
<sequence length="239" mass="27469">MDTEQMNLGLSDYGESIAKLLVWLPALPKQQLDVLLDFVKAEVSANGETSEVLSAYTEEEERCCLFGLTEVSFVNHLIQEYAPIQLNKLQEKLIELEGANSGLDALVEQLQKENQELFELHQELVNDNRQLTYVADEQKDKLKILEHNEKYLRKQVRDLSVQALTCIQILKICSNTDRCLTHSQRKAFAEVGLNTLQTLFPKGITPENFPCHEDYIRVNSDDNDPIPFESKPTKYEEFY</sequence>
<dbReference type="Proteomes" id="UP000184550">
    <property type="component" value="Unassembled WGS sequence"/>
</dbReference>
<keyword evidence="1" id="KW-0175">Coiled coil</keyword>
<accession>A0A7Z9E076</accession>
<dbReference type="EMBL" id="CZCU02000126">
    <property type="protein sequence ID" value="VXD15983.1"/>
    <property type="molecule type" value="Genomic_DNA"/>
</dbReference>
<feature type="coiled-coil region" evidence="1">
    <location>
        <begin position="86"/>
        <end position="155"/>
    </location>
</feature>
<proteinExistence type="predicted"/>